<dbReference type="InterPro" id="IPR036291">
    <property type="entry name" value="NAD(P)-bd_dom_sf"/>
</dbReference>
<evidence type="ECO:0000256" key="2">
    <source>
        <dbReference type="ARBA" id="ARBA00023002"/>
    </source>
</evidence>
<dbReference type="Gene3D" id="3.40.50.720">
    <property type="entry name" value="NAD(P)-binding Rossmann-like Domain"/>
    <property type="match status" value="1"/>
</dbReference>
<evidence type="ECO:0000256" key="1">
    <source>
        <dbReference type="ARBA" id="ARBA00022857"/>
    </source>
</evidence>
<sequence length="353" mass="39727">MEKREWKVCVTGGGSFIGSYLVNKLLQKGYTVHATLRSLKDAKTGILRGFPEAKEKLLLFEADLYSPDQFEAAIQGCDFVFHLATPYQHQPYSKYKGVAEAATEGVKSIVAQCIKTGTVRRLIYTASAVAASPLKEDGSGYKHSMDESCWTPLNVSFPGSNLHKSYTDAKTLAERQLLSYENGRTMEVVSLVCGLVGGDTLLSEIPLSVSMLISQIKGNNDEFLYQSLKYLEDLNGKIPIVHVDDVCEAHIFCLETPSITGRFLLANSFASSSDLASYYFQNYPEFHFNTKYLEGEKRETEWGSRKLRDKGSVYKYELNMILDDCIKCAKRMDQLWSTLNLTLIFVLYENTQY</sequence>
<accession>A0A0K0KBG1</accession>
<dbReference type="GO" id="GO:0016616">
    <property type="term" value="F:oxidoreductase activity, acting on the CH-OH group of donors, NAD or NADP as acceptor"/>
    <property type="evidence" value="ECO:0007669"/>
    <property type="project" value="TreeGrafter"/>
</dbReference>
<organism evidence="4">
    <name type="scientific">Arachis hypogaea</name>
    <name type="common">Peanut</name>
    <dbReference type="NCBI Taxonomy" id="3818"/>
    <lineage>
        <taxon>Eukaryota</taxon>
        <taxon>Viridiplantae</taxon>
        <taxon>Streptophyta</taxon>
        <taxon>Embryophyta</taxon>
        <taxon>Tracheophyta</taxon>
        <taxon>Spermatophyta</taxon>
        <taxon>Magnoliopsida</taxon>
        <taxon>eudicotyledons</taxon>
        <taxon>Gunneridae</taxon>
        <taxon>Pentapetalae</taxon>
        <taxon>rosids</taxon>
        <taxon>fabids</taxon>
        <taxon>Fabales</taxon>
        <taxon>Fabaceae</taxon>
        <taxon>Papilionoideae</taxon>
        <taxon>50 kb inversion clade</taxon>
        <taxon>dalbergioids sensu lato</taxon>
        <taxon>Dalbergieae</taxon>
        <taxon>Pterocarpus clade</taxon>
        <taxon>Arachis</taxon>
    </lineage>
</organism>
<feature type="domain" description="NAD-dependent epimerase/dehydratase" evidence="3">
    <location>
        <begin position="8"/>
        <end position="257"/>
    </location>
</feature>
<gene>
    <name evidence="4" type="primary">DFR</name>
</gene>
<evidence type="ECO:0000259" key="3">
    <source>
        <dbReference type="Pfam" id="PF01370"/>
    </source>
</evidence>
<name>A0A0K0KBG1_ARAHY</name>
<reference evidence="4" key="1">
    <citation type="submission" date="2013-07" db="EMBL/GenBank/DDBJ databases">
        <title>KIR Polymorphism in Africans.</title>
        <authorList>
            <person name="Norman P.J."/>
            <person name="Nemat-Gorgani N."/>
            <person name="Henn B.M."/>
            <person name="Parham P."/>
        </authorList>
    </citation>
    <scope>NUCLEOTIDE SEQUENCE</scope>
</reference>
<dbReference type="AlphaFoldDB" id="A0A0K0KBG1"/>
<dbReference type="FunFam" id="3.40.50.720:FF:000645">
    <property type="entry name" value="Anthocyanidin reductase ((2S)-flavan-3-ol-forming)"/>
    <property type="match status" value="1"/>
</dbReference>
<dbReference type="InterPro" id="IPR001509">
    <property type="entry name" value="Epimerase_deHydtase"/>
</dbReference>
<dbReference type="Pfam" id="PF01370">
    <property type="entry name" value="Epimerase"/>
    <property type="match status" value="1"/>
</dbReference>
<dbReference type="InterPro" id="IPR050425">
    <property type="entry name" value="NAD(P)_dehydrat-like"/>
</dbReference>
<evidence type="ECO:0000313" key="4">
    <source>
        <dbReference type="EMBL" id="AID59206.1"/>
    </source>
</evidence>
<protein>
    <submittedName>
        <fullName evidence="4">Dihydroflavonol-4-reductase</fullName>
    </submittedName>
</protein>
<dbReference type="PANTHER" id="PTHR10366">
    <property type="entry name" value="NAD DEPENDENT EPIMERASE/DEHYDRATASE"/>
    <property type="match status" value="1"/>
</dbReference>
<keyword evidence="1" id="KW-0521">NADP</keyword>
<dbReference type="EMBL" id="KF312219">
    <property type="protein sequence ID" value="AID59206.1"/>
    <property type="molecule type" value="mRNA"/>
</dbReference>
<dbReference type="SUPFAM" id="SSF51735">
    <property type="entry name" value="NAD(P)-binding Rossmann-fold domains"/>
    <property type="match status" value="1"/>
</dbReference>
<dbReference type="PANTHER" id="PTHR10366:SF808">
    <property type="entry name" value="DIHYDROFLAVONOL-4-REDUCTASE-LIKE PROTEIN"/>
    <property type="match status" value="1"/>
</dbReference>
<proteinExistence type="evidence at transcript level"/>
<keyword evidence="2" id="KW-0560">Oxidoreductase</keyword>